<comment type="caution">
    <text evidence="2">The sequence shown here is derived from an EMBL/GenBank/DDBJ whole genome shotgun (WGS) entry which is preliminary data.</text>
</comment>
<evidence type="ECO:0000313" key="2">
    <source>
        <dbReference type="EMBL" id="GER55268.1"/>
    </source>
</evidence>
<gene>
    <name evidence="2" type="ORF">STAS_32928</name>
</gene>
<organism evidence="2 3">
    <name type="scientific">Striga asiatica</name>
    <name type="common">Asiatic witchweed</name>
    <name type="synonym">Buchnera asiatica</name>
    <dbReference type="NCBI Taxonomy" id="4170"/>
    <lineage>
        <taxon>Eukaryota</taxon>
        <taxon>Viridiplantae</taxon>
        <taxon>Streptophyta</taxon>
        <taxon>Embryophyta</taxon>
        <taxon>Tracheophyta</taxon>
        <taxon>Spermatophyta</taxon>
        <taxon>Magnoliopsida</taxon>
        <taxon>eudicotyledons</taxon>
        <taxon>Gunneridae</taxon>
        <taxon>Pentapetalae</taxon>
        <taxon>asterids</taxon>
        <taxon>lamiids</taxon>
        <taxon>Lamiales</taxon>
        <taxon>Orobanchaceae</taxon>
        <taxon>Buchnereae</taxon>
        <taxon>Striga</taxon>
    </lineage>
</organism>
<feature type="region of interest" description="Disordered" evidence="1">
    <location>
        <begin position="1"/>
        <end position="60"/>
    </location>
</feature>
<sequence>MGTFSLKNRSLEEERKSKLDAGSRKPRHPVKKPGHGEEPGCRGIPNNMVTGPPHPTGKRSPRPIVLVLTVPQCGQPKIPVPLEPPPRLHHWAHVRVDEHGPRVHLPGPAQVGGPSCVHVAILDCEARGLARDGGPIAEHEVDCTGDGTFAVELAEGVGVECVLVTFHAAAVEGRLVRVDSKGDALVVLGARRVPKGDVPRDKPLARDSCTRWIFMLKYVNIRKKN</sequence>
<feature type="compositionally biased region" description="Basic residues" evidence="1">
    <location>
        <begin position="24"/>
        <end position="33"/>
    </location>
</feature>
<protein>
    <submittedName>
        <fullName evidence="2">Transducin family protein / WD-40 repeat family protein</fullName>
    </submittedName>
</protein>
<name>A0A5A7RCY0_STRAF</name>
<evidence type="ECO:0000313" key="3">
    <source>
        <dbReference type="Proteomes" id="UP000325081"/>
    </source>
</evidence>
<reference evidence="3" key="1">
    <citation type="journal article" date="2019" name="Curr. Biol.">
        <title>Genome Sequence of Striga asiatica Provides Insight into the Evolution of Plant Parasitism.</title>
        <authorList>
            <person name="Yoshida S."/>
            <person name="Kim S."/>
            <person name="Wafula E.K."/>
            <person name="Tanskanen J."/>
            <person name="Kim Y.M."/>
            <person name="Honaas L."/>
            <person name="Yang Z."/>
            <person name="Spallek T."/>
            <person name="Conn C.E."/>
            <person name="Ichihashi Y."/>
            <person name="Cheong K."/>
            <person name="Cui S."/>
            <person name="Der J.P."/>
            <person name="Gundlach H."/>
            <person name="Jiao Y."/>
            <person name="Hori C."/>
            <person name="Ishida J.K."/>
            <person name="Kasahara H."/>
            <person name="Kiba T."/>
            <person name="Kim M.S."/>
            <person name="Koo N."/>
            <person name="Laohavisit A."/>
            <person name="Lee Y.H."/>
            <person name="Lumba S."/>
            <person name="McCourt P."/>
            <person name="Mortimer J.C."/>
            <person name="Mutuku J.M."/>
            <person name="Nomura T."/>
            <person name="Sasaki-Sekimoto Y."/>
            <person name="Seto Y."/>
            <person name="Wang Y."/>
            <person name="Wakatake T."/>
            <person name="Sakakibara H."/>
            <person name="Demura T."/>
            <person name="Yamaguchi S."/>
            <person name="Yoneyama K."/>
            <person name="Manabe R.I."/>
            <person name="Nelson D.C."/>
            <person name="Schulman A.H."/>
            <person name="Timko M.P."/>
            <person name="dePamphilis C.W."/>
            <person name="Choi D."/>
            <person name="Shirasu K."/>
        </authorList>
    </citation>
    <scope>NUCLEOTIDE SEQUENCE [LARGE SCALE GENOMIC DNA]</scope>
    <source>
        <strain evidence="3">cv. UVA1</strain>
    </source>
</reference>
<dbReference type="EMBL" id="BKCP01011626">
    <property type="protein sequence ID" value="GER55268.1"/>
    <property type="molecule type" value="Genomic_DNA"/>
</dbReference>
<accession>A0A5A7RCY0</accession>
<dbReference type="AlphaFoldDB" id="A0A5A7RCY0"/>
<keyword evidence="3" id="KW-1185">Reference proteome</keyword>
<feature type="compositionally biased region" description="Basic and acidic residues" evidence="1">
    <location>
        <begin position="9"/>
        <end position="23"/>
    </location>
</feature>
<proteinExistence type="predicted"/>
<evidence type="ECO:0000256" key="1">
    <source>
        <dbReference type="SAM" id="MobiDB-lite"/>
    </source>
</evidence>
<dbReference type="Proteomes" id="UP000325081">
    <property type="component" value="Unassembled WGS sequence"/>
</dbReference>